<dbReference type="EMBL" id="AYLO01000184">
    <property type="protein sequence ID" value="ESS65811.1"/>
    <property type="molecule type" value="Genomic_DNA"/>
</dbReference>
<protein>
    <submittedName>
        <fullName evidence="1">Uncharacterized protein</fullName>
    </submittedName>
</protein>
<organism evidence="1 2">
    <name type="scientific">Methyloglobulus morosus KoM1</name>
    <dbReference type="NCBI Taxonomy" id="1116472"/>
    <lineage>
        <taxon>Bacteria</taxon>
        <taxon>Pseudomonadati</taxon>
        <taxon>Pseudomonadota</taxon>
        <taxon>Gammaproteobacteria</taxon>
        <taxon>Methylococcales</taxon>
        <taxon>Methylococcaceae</taxon>
        <taxon>Methyloglobulus</taxon>
    </lineage>
</organism>
<keyword evidence="2" id="KW-1185">Reference proteome</keyword>
<evidence type="ECO:0000313" key="2">
    <source>
        <dbReference type="Proteomes" id="UP000017842"/>
    </source>
</evidence>
<accession>V5DED9</accession>
<dbReference type="Proteomes" id="UP000017842">
    <property type="component" value="Unassembled WGS sequence"/>
</dbReference>
<dbReference type="STRING" id="1116472.MGMO_435c00070"/>
<proteinExistence type="predicted"/>
<dbReference type="AlphaFoldDB" id="V5DED9"/>
<comment type="caution">
    <text evidence="1">The sequence shown here is derived from an EMBL/GenBank/DDBJ whole genome shotgun (WGS) entry which is preliminary data.</text>
</comment>
<name>V5DED9_9GAMM</name>
<sequence>MLESETKENRVIYLSRIPDILKYSAYMQQNRAFYKHEKFLGVLLS</sequence>
<reference evidence="1 2" key="1">
    <citation type="journal article" date="2013" name="Genome Announc.">
        <title>Draft Genome Sequence of the Methanotrophic Gammaproteobacterium Methyloglobulus morosus DSM 22980 Strain KoM1.</title>
        <authorList>
            <person name="Poehlein A."/>
            <person name="Deutzmann J.S."/>
            <person name="Daniel R."/>
            <person name="Simeonova D.D."/>
        </authorList>
    </citation>
    <scope>NUCLEOTIDE SEQUENCE [LARGE SCALE GENOMIC DNA]</scope>
    <source>
        <strain evidence="1 2">KoM1</strain>
    </source>
</reference>
<evidence type="ECO:0000313" key="1">
    <source>
        <dbReference type="EMBL" id="ESS65811.1"/>
    </source>
</evidence>
<gene>
    <name evidence="1" type="ORF">MGMO_435c00070</name>
</gene>